<protein>
    <submittedName>
        <fullName evidence="1">Uncharacterized protein</fullName>
    </submittedName>
</protein>
<name>A0A0P1BGI2_9BASI</name>
<dbReference type="AlphaFoldDB" id="A0A0P1BGI2"/>
<accession>A0A0P1BGI2</accession>
<dbReference type="Proteomes" id="UP000054845">
    <property type="component" value="Unassembled WGS sequence"/>
</dbReference>
<evidence type="ECO:0000313" key="2">
    <source>
        <dbReference type="Proteomes" id="UP000054845"/>
    </source>
</evidence>
<proteinExistence type="predicted"/>
<organism evidence="1 2">
    <name type="scientific">Ceraceosorus bombacis</name>
    <dbReference type="NCBI Taxonomy" id="401625"/>
    <lineage>
        <taxon>Eukaryota</taxon>
        <taxon>Fungi</taxon>
        <taxon>Dikarya</taxon>
        <taxon>Basidiomycota</taxon>
        <taxon>Ustilaginomycotina</taxon>
        <taxon>Exobasidiomycetes</taxon>
        <taxon>Ceraceosorales</taxon>
        <taxon>Ceraceosoraceae</taxon>
        <taxon>Ceraceosorus</taxon>
    </lineage>
</organism>
<evidence type="ECO:0000313" key="1">
    <source>
        <dbReference type="EMBL" id="CEH15040.1"/>
    </source>
</evidence>
<sequence length="62" mass="7326">MCMEERVNLARLPPRSHLDFCKRKSPREPNLYHYAMIANASVEHKVRHRSRGAFKLLFSSKN</sequence>
<dbReference type="EMBL" id="CCYA01000252">
    <property type="protein sequence ID" value="CEH15040.1"/>
    <property type="molecule type" value="Genomic_DNA"/>
</dbReference>
<reference evidence="1 2" key="1">
    <citation type="submission" date="2014-09" db="EMBL/GenBank/DDBJ databases">
        <authorList>
            <person name="Magalhaes I.L.F."/>
            <person name="Oliveira U."/>
            <person name="Santos F.R."/>
            <person name="Vidigal T.H.D.A."/>
            <person name="Brescovit A.D."/>
            <person name="Santos A.J."/>
        </authorList>
    </citation>
    <scope>NUCLEOTIDE SEQUENCE [LARGE SCALE GENOMIC DNA]</scope>
</reference>
<keyword evidence="2" id="KW-1185">Reference proteome</keyword>